<gene>
    <name evidence="2" type="ORF">K435DRAFT_878836</name>
</gene>
<evidence type="ECO:0000256" key="1">
    <source>
        <dbReference type="SAM" id="MobiDB-lite"/>
    </source>
</evidence>
<name>A0A4S8KM98_DENBC</name>
<evidence type="ECO:0000313" key="3">
    <source>
        <dbReference type="Proteomes" id="UP000297245"/>
    </source>
</evidence>
<keyword evidence="3" id="KW-1185">Reference proteome</keyword>
<protein>
    <submittedName>
        <fullName evidence="2">Uncharacterized protein</fullName>
    </submittedName>
</protein>
<dbReference type="OrthoDB" id="3202607at2759"/>
<proteinExistence type="predicted"/>
<feature type="region of interest" description="Disordered" evidence="1">
    <location>
        <begin position="50"/>
        <end position="80"/>
    </location>
</feature>
<reference evidence="2 3" key="1">
    <citation type="journal article" date="2019" name="Nat. Ecol. Evol.">
        <title>Megaphylogeny resolves global patterns of mushroom evolution.</title>
        <authorList>
            <person name="Varga T."/>
            <person name="Krizsan K."/>
            <person name="Foldi C."/>
            <person name="Dima B."/>
            <person name="Sanchez-Garcia M."/>
            <person name="Sanchez-Ramirez S."/>
            <person name="Szollosi G.J."/>
            <person name="Szarkandi J.G."/>
            <person name="Papp V."/>
            <person name="Albert L."/>
            <person name="Andreopoulos W."/>
            <person name="Angelini C."/>
            <person name="Antonin V."/>
            <person name="Barry K.W."/>
            <person name="Bougher N.L."/>
            <person name="Buchanan P."/>
            <person name="Buyck B."/>
            <person name="Bense V."/>
            <person name="Catcheside P."/>
            <person name="Chovatia M."/>
            <person name="Cooper J."/>
            <person name="Damon W."/>
            <person name="Desjardin D."/>
            <person name="Finy P."/>
            <person name="Geml J."/>
            <person name="Haridas S."/>
            <person name="Hughes K."/>
            <person name="Justo A."/>
            <person name="Karasinski D."/>
            <person name="Kautmanova I."/>
            <person name="Kiss B."/>
            <person name="Kocsube S."/>
            <person name="Kotiranta H."/>
            <person name="LaButti K.M."/>
            <person name="Lechner B.E."/>
            <person name="Liimatainen K."/>
            <person name="Lipzen A."/>
            <person name="Lukacs Z."/>
            <person name="Mihaltcheva S."/>
            <person name="Morgado L.N."/>
            <person name="Niskanen T."/>
            <person name="Noordeloos M.E."/>
            <person name="Ohm R.A."/>
            <person name="Ortiz-Santana B."/>
            <person name="Ovrebo C."/>
            <person name="Racz N."/>
            <person name="Riley R."/>
            <person name="Savchenko A."/>
            <person name="Shiryaev A."/>
            <person name="Soop K."/>
            <person name="Spirin V."/>
            <person name="Szebenyi C."/>
            <person name="Tomsovsky M."/>
            <person name="Tulloss R.E."/>
            <person name="Uehling J."/>
            <person name="Grigoriev I.V."/>
            <person name="Vagvolgyi C."/>
            <person name="Papp T."/>
            <person name="Martin F.M."/>
            <person name="Miettinen O."/>
            <person name="Hibbett D.S."/>
            <person name="Nagy L.G."/>
        </authorList>
    </citation>
    <scope>NUCLEOTIDE SEQUENCE [LARGE SCALE GENOMIC DNA]</scope>
    <source>
        <strain evidence="2 3">CBS 962.96</strain>
    </source>
</reference>
<accession>A0A4S8KM98</accession>
<sequence length="311" mass="35649">MTLYNANFCKSTGPLPIIDKNKIVFGCVVPPPTENWASEVNENATAALERERDGYDLPSKEKAEGKRGQKKGLSFKDTEKEHRRGNYYAKSDGISTGGGQKYAKRIHHSNKTKAALNRLRHEQAFLRIAGHSSAAFAHWSPKLYEYYEETMKKLKANDPSLQFNFPNSIFACATYNFGPQTVALEHLDYLNYIYGWCSITSLGHFDYKKGGHLVLWDLKIVIEFPPGWTILIPSSYLRHSNTTISPGERRYSFTQYTAGGLFRYVDDGFQMRMTMDRSIRDEVELKQKERISGDLNIYSNMDELKLLYADY</sequence>
<evidence type="ECO:0000313" key="2">
    <source>
        <dbReference type="EMBL" id="THU76697.1"/>
    </source>
</evidence>
<feature type="compositionally biased region" description="Basic and acidic residues" evidence="1">
    <location>
        <begin position="50"/>
        <end position="67"/>
    </location>
</feature>
<dbReference type="Proteomes" id="UP000297245">
    <property type="component" value="Unassembled WGS sequence"/>
</dbReference>
<dbReference type="Gene3D" id="3.60.130.30">
    <property type="match status" value="1"/>
</dbReference>
<organism evidence="2 3">
    <name type="scientific">Dendrothele bispora (strain CBS 962.96)</name>
    <dbReference type="NCBI Taxonomy" id="1314807"/>
    <lineage>
        <taxon>Eukaryota</taxon>
        <taxon>Fungi</taxon>
        <taxon>Dikarya</taxon>
        <taxon>Basidiomycota</taxon>
        <taxon>Agaricomycotina</taxon>
        <taxon>Agaricomycetes</taxon>
        <taxon>Agaricomycetidae</taxon>
        <taxon>Agaricales</taxon>
        <taxon>Agaricales incertae sedis</taxon>
        <taxon>Dendrothele</taxon>
    </lineage>
</organism>
<dbReference type="EMBL" id="ML180753">
    <property type="protein sequence ID" value="THU76697.1"/>
    <property type="molecule type" value="Genomic_DNA"/>
</dbReference>
<dbReference type="AlphaFoldDB" id="A0A4S8KM98"/>